<dbReference type="RefSeq" id="WP_147662368.1">
    <property type="nucleotide sequence ID" value="NZ_CP042905.2"/>
</dbReference>
<evidence type="ECO:0000313" key="2">
    <source>
        <dbReference type="EMBL" id="QEE15460.1"/>
    </source>
</evidence>
<dbReference type="GeneID" id="41329278"/>
<protein>
    <submittedName>
        <fullName evidence="2">DUF362 domain-containing protein</fullName>
    </submittedName>
</protein>
<organism evidence="2 3">
    <name type="scientific">Promethearchaeum syntrophicum</name>
    <dbReference type="NCBI Taxonomy" id="2594042"/>
    <lineage>
        <taxon>Archaea</taxon>
        <taxon>Promethearchaeati</taxon>
        <taxon>Promethearchaeota</taxon>
        <taxon>Promethearchaeia</taxon>
        <taxon>Promethearchaeales</taxon>
        <taxon>Promethearchaeaceae</taxon>
        <taxon>Promethearchaeum</taxon>
    </lineage>
</organism>
<accession>A0A5B9D9P8</accession>
<evidence type="ECO:0000259" key="1">
    <source>
        <dbReference type="Pfam" id="PF04015"/>
    </source>
</evidence>
<dbReference type="Pfam" id="PF04015">
    <property type="entry name" value="DUF362"/>
    <property type="match status" value="1"/>
</dbReference>
<dbReference type="KEGG" id="psyt:DSAG12_01286"/>
<evidence type="ECO:0000313" key="3">
    <source>
        <dbReference type="Proteomes" id="UP000321408"/>
    </source>
</evidence>
<keyword evidence="3" id="KW-1185">Reference proteome</keyword>
<dbReference type="OrthoDB" id="2837at2157"/>
<dbReference type="Proteomes" id="UP000321408">
    <property type="component" value="Chromosome"/>
</dbReference>
<dbReference type="EMBL" id="CP042905">
    <property type="protein sequence ID" value="QEE15460.1"/>
    <property type="molecule type" value="Genomic_DNA"/>
</dbReference>
<dbReference type="AlphaFoldDB" id="A0A5B9D9P8"/>
<reference evidence="2 3" key="2">
    <citation type="journal article" date="2024" name="Int. J. Syst. Evol. Microbiol.">
        <title>Promethearchaeum syntrophicum gen. nov., sp. nov., an anaerobic, obligately syntrophic archaeon, the first isolate of the lineage 'Asgard' archaea, and proposal of the new archaeal phylum Promethearchaeota phyl. nov. and kingdom Promethearchaeati regn. nov.</title>
        <authorList>
            <person name="Imachi H."/>
            <person name="Nobu M.K."/>
            <person name="Kato S."/>
            <person name="Takaki Y."/>
            <person name="Miyazaki M."/>
            <person name="Miyata M."/>
            <person name="Ogawara M."/>
            <person name="Saito Y."/>
            <person name="Sakai S."/>
            <person name="Tahara Y.O."/>
            <person name="Takano Y."/>
            <person name="Tasumi E."/>
            <person name="Uematsu K."/>
            <person name="Yoshimura T."/>
            <person name="Itoh T."/>
            <person name="Ohkuma M."/>
            <person name="Takai K."/>
        </authorList>
    </citation>
    <scope>NUCLEOTIDE SEQUENCE [LARGE SCALE GENOMIC DNA]</scope>
    <source>
        <strain evidence="2 3">MK-D1</strain>
    </source>
</reference>
<gene>
    <name evidence="2" type="ORF">DSAG12_01286</name>
</gene>
<name>A0A5B9D9P8_9ARCH</name>
<feature type="domain" description="DUF362" evidence="1">
    <location>
        <begin position="35"/>
        <end position="247"/>
    </location>
</feature>
<dbReference type="InterPro" id="IPR007160">
    <property type="entry name" value="DUF362"/>
</dbReference>
<sequence length="390" mass="44157">MISIIHTKTKPVEEVKNAFLKLMAQLNYTPSKTKVLLKPNIVDAVKPQTAVITDPKVIGGLILALKDKGVEEFVIGENSGFFSINQKNFQRLIKETGYRKMVDRLKKKHGINVRILNLQFTEFDEYPWIYGTLKLPKICRTHSYINIAKMKTHQMTAVTLSMKNQKGLLLFQDKKNFHLGYDGAGSLHSCIREYAKVIQPEFSIIDSTCALEGTGPVTGPENQTKVRHLNILIAGKDMIELDNAACQIMGVSIEDVQHLPKKKVNLAPGSEPIIPADPPFQKPDSYMKYGNIFLHTSPYGCSNCQMAFSRMFRKIMFTPEYIKKFQNLQQKYPRIDVFIGNTSITEIPNFENPVVFFGKCTKSIAEDLRKNFIPGCPPNHNKAIDVLFNL</sequence>
<proteinExistence type="predicted"/>
<reference evidence="2 3" key="1">
    <citation type="journal article" date="2020" name="Nature">
        <title>Isolation of an archaeon at the prokaryote-eukaryote interface.</title>
        <authorList>
            <person name="Imachi H."/>
            <person name="Nobu M.K."/>
            <person name="Nakahara N."/>
            <person name="Morono Y."/>
            <person name="Ogawara M."/>
            <person name="Takaki Y."/>
            <person name="Takano Y."/>
            <person name="Uematsu K."/>
            <person name="Ikuta T."/>
            <person name="Ito M."/>
            <person name="Matsui Y."/>
            <person name="Miyazaki M."/>
            <person name="Murata K."/>
            <person name="Saito Y."/>
            <person name="Sakai S."/>
            <person name="Song C."/>
            <person name="Tasumi E."/>
            <person name="Yamanaka Y."/>
            <person name="Yamaguchi T."/>
            <person name="Kamagata Y."/>
            <person name="Tamaki H."/>
            <person name="Takai K."/>
        </authorList>
    </citation>
    <scope>NUCLEOTIDE SEQUENCE [LARGE SCALE GENOMIC DNA]</scope>
    <source>
        <strain evidence="2 3">MK-D1</strain>
    </source>
</reference>